<evidence type="ECO:0000313" key="3">
    <source>
        <dbReference type="Proteomes" id="UP000000768"/>
    </source>
</evidence>
<dbReference type="Gramene" id="OQU91789">
    <property type="protein sequence ID" value="OQU91789"/>
    <property type="gene ID" value="SORBI_3001G249266"/>
</dbReference>
<dbReference type="EMBL" id="CM000760">
    <property type="protein sequence ID" value="OQU91789.1"/>
    <property type="molecule type" value="Genomic_DNA"/>
</dbReference>
<dbReference type="InParanoid" id="A0A1Z5S7I7"/>
<name>A0A1Z5S7I7_SORBI</name>
<evidence type="ECO:0000313" key="2">
    <source>
        <dbReference type="EMBL" id="OQU91789.1"/>
    </source>
</evidence>
<sequence>MTKCLSNARCSVKAAKKLSSARKGIACGLDAIAGHKAASFAPGSLYKKERKEKKLAVGPLPPPSSLVLTIVLLRGMSSGARPAGQSAGGVLWIGRSRTRLHSPQQLNPSRSQGRRRR</sequence>
<reference evidence="3" key="2">
    <citation type="journal article" date="2018" name="Plant J.">
        <title>The Sorghum bicolor reference genome: improved assembly, gene annotations, a transcriptome atlas, and signatures of genome organization.</title>
        <authorList>
            <person name="McCormick R.F."/>
            <person name="Truong S.K."/>
            <person name="Sreedasyam A."/>
            <person name="Jenkins J."/>
            <person name="Shu S."/>
            <person name="Sims D."/>
            <person name="Kennedy M."/>
            <person name="Amirebrahimi M."/>
            <person name="Weers B.D."/>
            <person name="McKinley B."/>
            <person name="Mattison A."/>
            <person name="Morishige D.T."/>
            <person name="Grimwood J."/>
            <person name="Schmutz J."/>
            <person name="Mullet J.E."/>
        </authorList>
    </citation>
    <scope>NUCLEOTIDE SEQUENCE [LARGE SCALE GENOMIC DNA]</scope>
    <source>
        <strain evidence="3">cv. BTx623</strain>
    </source>
</reference>
<feature type="region of interest" description="Disordered" evidence="1">
    <location>
        <begin position="94"/>
        <end position="117"/>
    </location>
</feature>
<evidence type="ECO:0000256" key="1">
    <source>
        <dbReference type="SAM" id="MobiDB-lite"/>
    </source>
</evidence>
<gene>
    <name evidence="2" type="ORF">SORBI_3001G249266</name>
</gene>
<proteinExistence type="predicted"/>
<reference evidence="2 3" key="1">
    <citation type="journal article" date="2009" name="Nature">
        <title>The Sorghum bicolor genome and the diversification of grasses.</title>
        <authorList>
            <person name="Paterson A.H."/>
            <person name="Bowers J.E."/>
            <person name="Bruggmann R."/>
            <person name="Dubchak I."/>
            <person name="Grimwood J."/>
            <person name="Gundlach H."/>
            <person name="Haberer G."/>
            <person name="Hellsten U."/>
            <person name="Mitros T."/>
            <person name="Poliakov A."/>
            <person name="Schmutz J."/>
            <person name="Spannagl M."/>
            <person name="Tang H."/>
            <person name="Wang X."/>
            <person name="Wicker T."/>
            <person name="Bharti A.K."/>
            <person name="Chapman J."/>
            <person name="Feltus F.A."/>
            <person name="Gowik U."/>
            <person name="Grigoriev I.V."/>
            <person name="Lyons E."/>
            <person name="Maher C.A."/>
            <person name="Martis M."/>
            <person name="Narechania A."/>
            <person name="Otillar R.P."/>
            <person name="Penning B.W."/>
            <person name="Salamov A.A."/>
            <person name="Wang Y."/>
            <person name="Zhang L."/>
            <person name="Carpita N.C."/>
            <person name="Freeling M."/>
            <person name="Gingle A.R."/>
            <person name="Hash C.T."/>
            <person name="Keller B."/>
            <person name="Klein P."/>
            <person name="Kresovich S."/>
            <person name="McCann M.C."/>
            <person name="Ming R."/>
            <person name="Peterson D.G."/>
            <person name="Mehboob-ur-Rahman"/>
            <person name="Ware D."/>
            <person name="Westhoff P."/>
            <person name="Mayer K.F."/>
            <person name="Messing J."/>
            <person name="Rokhsar D.S."/>
        </authorList>
    </citation>
    <scope>NUCLEOTIDE SEQUENCE [LARGE SCALE GENOMIC DNA]</scope>
    <source>
        <strain evidence="3">cv. BTx623</strain>
    </source>
</reference>
<organism evidence="2 3">
    <name type="scientific">Sorghum bicolor</name>
    <name type="common">Sorghum</name>
    <name type="synonym">Sorghum vulgare</name>
    <dbReference type="NCBI Taxonomy" id="4558"/>
    <lineage>
        <taxon>Eukaryota</taxon>
        <taxon>Viridiplantae</taxon>
        <taxon>Streptophyta</taxon>
        <taxon>Embryophyta</taxon>
        <taxon>Tracheophyta</taxon>
        <taxon>Spermatophyta</taxon>
        <taxon>Magnoliopsida</taxon>
        <taxon>Liliopsida</taxon>
        <taxon>Poales</taxon>
        <taxon>Poaceae</taxon>
        <taxon>PACMAD clade</taxon>
        <taxon>Panicoideae</taxon>
        <taxon>Andropogonodae</taxon>
        <taxon>Andropogoneae</taxon>
        <taxon>Sorghinae</taxon>
        <taxon>Sorghum</taxon>
    </lineage>
</organism>
<protein>
    <submittedName>
        <fullName evidence="2">Uncharacterized protein</fullName>
    </submittedName>
</protein>
<dbReference type="Proteomes" id="UP000000768">
    <property type="component" value="Chromosome 1"/>
</dbReference>
<feature type="compositionally biased region" description="Polar residues" evidence="1">
    <location>
        <begin position="101"/>
        <end position="111"/>
    </location>
</feature>
<accession>A0A1Z5S7I7</accession>
<dbReference type="AlphaFoldDB" id="A0A1Z5S7I7"/>
<keyword evidence="3" id="KW-1185">Reference proteome</keyword>